<dbReference type="EMBL" id="MU003503">
    <property type="protein sequence ID" value="KAF2472111.1"/>
    <property type="molecule type" value="Genomic_DNA"/>
</dbReference>
<evidence type="ECO:0000313" key="2">
    <source>
        <dbReference type="Proteomes" id="UP000799755"/>
    </source>
</evidence>
<evidence type="ECO:0000313" key="1">
    <source>
        <dbReference type="EMBL" id="KAF2472111.1"/>
    </source>
</evidence>
<name>A0ACB6QYW8_9PLEO</name>
<keyword evidence="2" id="KW-1185">Reference proteome</keyword>
<organism evidence="1 2">
    <name type="scientific">Lindgomyces ingoldianus</name>
    <dbReference type="NCBI Taxonomy" id="673940"/>
    <lineage>
        <taxon>Eukaryota</taxon>
        <taxon>Fungi</taxon>
        <taxon>Dikarya</taxon>
        <taxon>Ascomycota</taxon>
        <taxon>Pezizomycotina</taxon>
        <taxon>Dothideomycetes</taxon>
        <taxon>Pleosporomycetidae</taxon>
        <taxon>Pleosporales</taxon>
        <taxon>Lindgomycetaceae</taxon>
        <taxon>Lindgomyces</taxon>
    </lineage>
</organism>
<comment type="caution">
    <text evidence="1">The sequence shown here is derived from an EMBL/GenBank/DDBJ whole genome shotgun (WGS) entry which is preliminary data.</text>
</comment>
<protein>
    <submittedName>
        <fullName evidence="1">Uncharacterized protein</fullName>
    </submittedName>
</protein>
<dbReference type="Proteomes" id="UP000799755">
    <property type="component" value="Unassembled WGS sequence"/>
</dbReference>
<sequence>MCSTAAPFSFLHLEDGVEAPRLLSSCGSRLKKCCVVDLHLSEPNSLQSTRPVSCPDPQPSTGDDWYCCTCGDGPHLTNLGHICHLCGHVRCSSCSVEQK</sequence>
<gene>
    <name evidence="1" type="ORF">BDR25DRAFT_18375</name>
</gene>
<accession>A0ACB6QYW8</accession>
<reference evidence="1" key="1">
    <citation type="journal article" date="2020" name="Stud. Mycol.">
        <title>101 Dothideomycetes genomes: a test case for predicting lifestyles and emergence of pathogens.</title>
        <authorList>
            <person name="Haridas S."/>
            <person name="Albert R."/>
            <person name="Binder M."/>
            <person name="Bloem J."/>
            <person name="Labutti K."/>
            <person name="Salamov A."/>
            <person name="Andreopoulos B."/>
            <person name="Baker S."/>
            <person name="Barry K."/>
            <person name="Bills G."/>
            <person name="Bluhm B."/>
            <person name="Cannon C."/>
            <person name="Castanera R."/>
            <person name="Culley D."/>
            <person name="Daum C."/>
            <person name="Ezra D."/>
            <person name="Gonzalez J."/>
            <person name="Henrissat B."/>
            <person name="Kuo A."/>
            <person name="Liang C."/>
            <person name="Lipzen A."/>
            <person name="Lutzoni F."/>
            <person name="Magnuson J."/>
            <person name="Mondo S."/>
            <person name="Nolan M."/>
            <person name="Ohm R."/>
            <person name="Pangilinan J."/>
            <person name="Park H.-J."/>
            <person name="Ramirez L."/>
            <person name="Alfaro M."/>
            <person name="Sun H."/>
            <person name="Tritt A."/>
            <person name="Yoshinaga Y."/>
            <person name="Zwiers L.-H."/>
            <person name="Turgeon B."/>
            <person name="Goodwin S."/>
            <person name="Spatafora J."/>
            <person name="Crous P."/>
            <person name="Grigoriev I."/>
        </authorList>
    </citation>
    <scope>NUCLEOTIDE SEQUENCE</scope>
    <source>
        <strain evidence="1">ATCC 200398</strain>
    </source>
</reference>
<proteinExistence type="predicted"/>